<dbReference type="GO" id="GO:0006694">
    <property type="term" value="P:steroid biosynthetic process"/>
    <property type="evidence" value="ECO:0007669"/>
    <property type="project" value="InterPro"/>
</dbReference>
<dbReference type="SUPFAM" id="SSF56719">
    <property type="entry name" value="Type II DNA topoisomerase"/>
    <property type="match status" value="1"/>
</dbReference>
<dbReference type="Gene3D" id="3.40.50.670">
    <property type="match status" value="1"/>
</dbReference>
<dbReference type="GO" id="GO:0032259">
    <property type="term" value="P:methylation"/>
    <property type="evidence" value="ECO:0007669"/>
    <property type="project" value="UniProtKB-KW"/>
</dbReference>
<dbReference type="GO" id="GO:0006265">
    <property type="term" value="P:DNA topological change"/>
    <property type="evidence" value="ECO:0007669"/>
    <property type="project" value="InterPro"/>
</dbReference>
<reference evidence="2" key="1">
    <citation type="journal article" date="2019" name="Sci. Rep.">
        <title>Draft genome of Tanacetum cinerariifolium, the natural source of mosquito coil.</title>
        <authorList>
            <person name="Yamashiro T."/>
            <person name="Shiraishi A."/>
            <person name="Satake H."/>
            <person name="Nakayama K."/>
        </authorList>
    </citation>
    <scope>NUCLEOTIDE SEQUENCE</scope>
</reference>
<keyword evidence="2" id="KW-0808">Transferase</keyword>
<dbReference type="EMBL" id="BKCJ010010599">
    <property type="protein sequence ID" value="GEU92310.1"/>
    <property type="molecule type" value="Genomic_DNA"/>
</dbReference>
<keyword evidence="2" id="KW-0489">Methyltransferase</keyword>
<accession>A0A6L2P1K6</accession>
<gene>
    <name evidence="2" type="ORF">Tci_064288</name>
</gene>
<dbReference type="GO" id="GO:0003918">
    <property type="term" value="F:DNA topoisomerase type II (double strand cut, ATP-hydrolyzing) activity"/>
    <property type="evidence" value="ECO:0007669"/>
    <property type="project" value="InterPro"/>
</dbReference>
<feature type="domain" description="Sterol methyltransferase C-terminal" evidence="1">
    <location>
        <begin position="76"/>
        <end position="118"/>
    </location>
</feature>
<sequence>MSRLQVAKLRVKNTLLSSADFNLKNIDKLVDAHMARTAKFRDCTLILIEGDSAMRFAVAKWSSDLAVPGMSSSTIATGRFITKNMVIALEYVGLAPKGSQRDQSFLKKAAEGLVGGGK</sequence>
<dbReference type="AlphaFoldDB" id="A0A6L2P1K6"/>
<dbReference type="InterPro" id="IPR013760">
    <property type="entry name" value="Topo_IIA-like_dom_sf"/>
</dbReference>
<organism evidence="2">
    <name type="scientific">Tanacetum cinerariifolium</name>
    <name type="common">Dalmatian daisy</name>
    <name type="synonym">Chrysanthemum cinerariifolium</name>
    <dbReference type="NCBI Taxonomy" id="118510"/>
    <lineage>
        <taxon>Eukaryota</taxon>
        <taxon>Viridiplantae</taxon>
        <taxon>Streptophyta</taxon>
        <taxon>Embryophyta</taxon>
        <taxon>Tracheophyta</taxon>
        <taxon>Spermatophyta</taxon>
        <taxon>Magnoliopsida</taxon>
        <taxon>eudicotyledons</taxon>
        <taxon>Gunneridae</taxon>
        <taxon>Pentapetalae</taxon>
        <taxon>asterids</taxon>
        <taxon>campanulids</taxon>
        <taxon>Asterales</taxon>
        <taxon>Asteraceae</taxon>
        <taxon>Asteroideae</taxon>
        <taxon>Anthemideae</taxon>
        <taxon>Anthemidinae</taxon>
        <taxon>Tanacetum</taxon>
    </lineage>
</organism>
<dbReference type="GO" id="GO:0003677">
    <property type="term" value="F:DNA binding"/>
    <property type="evidence" value="ECO:0007669"/>
    <property type="project" value="InterPro"/>
</dbReference>
<dbReference type="GO" id="GO:0005524">
    <property type="term" value="F:ATP binding"/>
    <property type="evidence" value="ECO:0007669"/>
    <property type="project" value="InterPro"/>
</dbReference>
<dbReference type="InterPro" id="IPR013705">
    <property type="entry name" value="Sterol_MeTrfase_C"/>
</dbReference>
<dbReference type="GO" id="GO:0008168">
    <property type="term" value="F:methyltransferase activity"/>
    <property type="evidence" value="ECO:0007669"/>
    <property type="project" value="UniProtKB-KW"/>
</dbReference>
<evidence type="ECO:0000313" key="2">
    <source>
        <dbReference type="EMBL" id="GEU92310.1"/>
    </source>
</evidence>
<proteinExistence type="predicted"/>
<dbReference type="Pfam" id="PF08498">
    <property type="entry name" value="Sterol_MT_C"/>
    <property type="match status" value="1"/>
</dbReference>
<comment type="caution">
    <text evidence="2">The sequence shown here is derived from an EMBL/GenBank/DDBJ whole genome shotgun (WGS) entry which is preliminary data.</text>
</comment>
<name>A0A6L2P1K6_TANCI</name>
<evidence type="ECO:0000259" key="1">
    <source>
        <dbReference type="Pfam" id="PF08498"/>
    </source>
</evidence>
<dbReference type="InterPro" id="IPR013759">
    <property type="entry name" value="Topo_IIA_B_C"/>
</dbReference>
<protein>
    <submittedName>
        <fullName evidence="2">Cycloartenol-C-24-methyltransferase-like</fullName>
    </submittedName>
</protein>